<reference evidence="6 7" key="1">
    <citation type="submission" date="2021-08" db="EMBL/GenBank/DDBJ databases">
        <title>Draft genome sequence of Spirulina subsalsa with high tolerance to salinity and hype-accumulation of phycocyanin.</title>
        <authorList>
            <person name="Pei H."/>
            <person name="Jiang L."/>
        </authorList>
    </citation>
    <scope>NUCLEOTIDE SEQUENCE [LARGE SCALE GENOMIC DNA]</scope>
    <source>
        <strain evidence="6 7">FACHB-351</strain>
    </source>
</reference>
<dbReference type="InterPro" id="IPR051465">
    <property type="entry name" value="Cell_Envelope_Struct_Comp"/>
</dbReference>
<name>A0ABT3LC25_9CYAN</name>
<comment type="caution">
    <text evidence="6">The sequence shown here is derived from an EMBL/GenBank/DDBJ whole genome shotgun (WGS) entry which is preliminary data.</text>
</comment>
<evidence type="ECO:0000256" key="3">
    <source>
        <dbReference type="SAM" id="Coils"/>
    </source>
</evidence>
<dbReference type="NCBIfam" id="NF033921">
    <property type="entry name" value="por_somb"/>
    <property type="match status" value="1"/>
</dbReference>
<sequence length="514" mass="56103">MGQVTNVNQLRDVDPNDWAYTALNDLIQRYNCLRGYPNGTFDGQRLLSRYEFAAGLNACANTLETLLTDNTNRATRDDLETLRRLMQDFEAELATLDGQINNLESRVNRLSDNQFSTTTKLYGQVVMGLQGRLSNSADAQKADGTFGRDGNPDTPDPNDTISFGYNAQLTLLTQFNPRSFLLTGMQAGNLNTSDFTSNFGLLNNNFTRLGYESNTNNDLILSDVSYRQLVTDNLAMIIGPAGVNPVSVFRGPSRVESAGFGPLSRFAQRNPIIQIGATTAGIGFDWQPTRQISLQGVYSVPFANAPRASLLNDSYTAGLQAFITPTENIDLALYYLHAYSGSNAGRLQTGVGDSDISSFTAARFNTDAFGATANWAITDGVTLGGWVGFTTSRQVNHAGSVQTHNWMVSLQFPDLLGQGNYGGIFFGVPPRITQSNLTVNGVLTGNLPSIYEGNLVTNTNGGRRDSTYHLEAFYRWRLSRHVTLTPGVILLLNPGHNAGSDRILIVGLRTTFSF</sequence>
<protein>
    <submittedName>
        <fullName evidence="6">Iron uptake porin</fullName>
    </submittedName>
</protein>
<dbReference type="Proteomes" id="UP001526426">
    <property type="component" value="Unassembled WGS sequence"/>
</dbReference>
<feature type="region of interest" description="Disordered" evidence="4">
    <location>
        <begin position="138"/>
        <end position="158"/>
    </location>
</feature>
<dbReference type="InterPro" id="IPR001119">
    <property type="entry name" value="SLH_dom"/>
</dbReference>
<evidence type="ECO:0000256" key="2">
    <source>
        <dbReference type="RuleBase" id="RU363072"/>
    </source>
</evidence>
<feature type="domain" description="SLH" evidence="5">
    <location>
        <begin position="6"/>
        <end position="70"/>
    </location>
</feature>
<dbReference type="InterPro" id="IPR007049">
    <property type="entry name" value="Carb-sel_porin_OprB"/>
</dbReference>
<dbReference type="EMBL" id="JAIHOM010000237">
    <property type="protein sequence ID" value="MCW6039017.1"/>
    <property type="molecule type" value="Genomic_DNA"/>
</dbReference>
<evidence type="ECO:0000259" key="5">
    <source>
        <dbReference type="PROSITE" id="PS51272"/>
    </source>
</evidence>
<dbReference type="PANTHER" id="PTHR43308">
    <property type="entry name" value="OUTER MEMBRANE PROTEIN ALPHA-RELATED"/>
    <property type="match status" value="1"/>
</dbReference>
<accession>A0ABT3LC25</accession>
<proteinExistence type="inferred from homology"/>
<keyword evidence="7" id="KW-1185">Reference proteome</keyword>
<gene>
    <name evidence="6" type="ORF">K4A83_22595</name>
</gene>
<dbReference type="Gene3D" id="2.40.160.180">
    <property type="entry name" value="Carbohydrate-selective porin OprB"/>
    <property type="match status" value="1"/>
</dbReference>
<dbReference type="InterPro" id="IPR047684">
    <property type="entry name" value="Por_som-like"/>
</dbReference>
<dbReference type="Pfam" id="PF04966">
    <property type="entry name" value="OprB"/>
    <property type="match status" value="1"/>
</dbReference>
<evidence type="ECO:0000256" key="4">
    <source>
        <dbReference type="SAM" id="MobiDB-lite"/>
    </source>
</evidence>
<dbReference type="PANTHER" id="PTHR43308:SF1">
    <property type="entry name" value="OUTER MEMBRANE PROTEIN ALPHA"/>
    <property type="match status" value="1"/>
</dbReference>
<comment type="similarity">
    <text evidence="1 2">Belongs to the OprB family.</text>
</comment>
<dbReference type="Pfam" id="PF00395">
    <property type="entry name" value="SLH"/>
    <property type="match status" value="1"/>
</dbReference>
<evidence type="ECO:0000313" key="6">
    <source>
        <dbReference type="EMBL" id="MCW6039017.1"/>
    </source>
</evidence>
<evidence type="ECO:0000256" key="1">
    <source>
        <dbReference type="ARBA" id="ARBA00008769"/>
    </source>
</evidence>
<evidence type="ECO:0000313" key="7">
    <source>
        <dbReference type="Proteomes" id="UP001526426"/>
    </source>
</evidence>
<organism evidence="6 7">
    <name type="scientific">Spirulina subsalsa FACHB-351</name>
    <dbReference type="NCBI Taxonomy" id="234711"/>
    <lineage>
        <taxon>Bacteria</taxon>
        <taxon>Bacillati</taxon>
        <taxon>Cyanobacteriota</taxon>
        <taxon>Cyanophyceae</taxon>
        <taxon>Spirulinales</taxon>
        <taxon>Spirulinaceae</taxon>
        <taxon>Spirulina</taxon>
    </lineage>
</organism>
<feature type="coiled-coil region" evidence="3">
    <location>
        <begin position="72"/>
        <end position="113"/>
    </location>
</feature>
<dbReference type="PROSITE" id="PS51272">
    <property type="entry name" value="SLH"/>
    <property type="match status" value="1"/>
</dbReference>
<dbReference type="InterPro" id="IPR038673">
    <property type="entry name" value="OprB_sf"/>
</dbReference>
<keyword evidence="3" id="KW-0175">Coiled coil</keyword>